<name>A0A098LKW7_9BACT</name>
<proteinExistence type="predicted"/>
<dbReference type="RefSeq" id="WP_045468042.1">
    <property type="nucleotide sequence ID" value="NZ_BBLT01000011.1"/>
</dbReference>
<evidence type="ECO:0000313" key="1">
    <source>
        <dbReference type="EMBL" id="GAL87154.1"/>
    </source>
</evidence>
<comment type="caution">
    <text evidence="1">The sequence shown here is derived from an EMBL/GenBank/DDBJ whole genome shotgun (WGS) entry which is preliminary data.</text>
</comment>
<sequence>MTGNLQILPIELTDNRRSYENKSAVSERLHLFPTILQSVRELDDIVLFITAFSTFQILIGF</sequence>
<keyword evidence="2" id="KW-1185">Reference proteome</keyword>
<gene>
    <name evidence="1" type="ORF">MYP_4384</name>
</gene>
<reference evidence="1 2" key="1">
    <citation type="submission" date="2014-09" db="EMBL/GenBank/DDBJ databases">
        <title>Sporocytophaga myxococcoides PG-01 genome sequencing.</title>
        <authorList>
            <person name="Liu L."/>
            <person name="Gao P.J."/>
            <person name="Chen G.J."/>
            <person name="Wang L.S."/>
        </authorList>
    </citation>
    <scope>NUCLEOTIDE SEQUENCE [LARGE SCALE GENOMIC DNA]</scope>
    <source>
        <strain evidence="1 2">PG-01</strain>
    </source>
</reference>
<evidence type="ECO:0000313" key="2">
    <source>
        <dbReference type="Proteomes" id="UP000030185"/>
    </source>
</evidence>
<dbReference type="OrthoDB" id="9902894at2"/>
<protein>
    <submittedName>
        <fullName evidence="1">Uncharacterized protein</fullName>
    </submittedName>
</protein>
<organism evidence="1 2">
    <name type="scientific">Sporocytophaga myxococcoides</name>
    <dbReference type="NCBI Taxonomy" id="153721"/>
    <lineage>
        <taxon>Bacteria</taxon>
        <taxon>Pseudomonadati</taxon>
        <taxon>Bacteroidota</taxon>
        <taxon>Cytophagia</taxon>
        <taxon>Cytophagales</taxon>
        <taxon>Cytophagaceae</taxon>
        <taxon>Sporocytophaga</taxon>
    </lineage>
</organism>
<dbReference type="Proteomes" id="UP000030185">
    <property type="component" value="Unassembled WGS sequence"/>
</dbReference>
<dbReference type="AlphaFoldDB" id="A0A098LKW7"/>
<accession>A0A098LKW7</accession>
<dbReference type="EMBL" id="BBLT01000011">
    <property type="protein sequence ID" value="GAL87154.1"/>
    <property type="molecule type" value="Genomic_DNA"/>
</dbReference>